<reference evidence="2" key="1">
    <citation type="submission" date="2023-07" db="EMBL/GenBank/DDBJ databases">
        <authorList>
            <consortium name="AG Swart"/>
            <person name="Singh M."/>
            <person name="Singh A."/>
            <person name="Seah K."/>
            <person name="Emmerich C."/>
        </authorList>
    </citation>
    <scope>NUCLEOTIDE SEQUENCE</scope>
    <source>
        <strain evidence="2">DP1</strain>
    </source>
</reference>
<accession>A0AAD1UCV9</accession>
<dbReference type="Proteomes" id="UP001295684">
    <property type="component" value="Unassembled WGS sequence"/>
</dbReference>
<protein>
    <submittedName>
        <fullName evidence="2">Uncharacterized protein</fullName>
    </submittedName>
</protein>
<feature type="compositionally biased region" description="Basic residues" evidence="1">
    <location>
        <begin position="248"/>
        <end position="272"/>
    </location>
</feature>
<evidence type="ECO:0000313" key="2">
    <source>
        <dbReference type="EMBL" id="CAI2366527.1"/>
    </source>
</evidence>
<feature type="compositionally biased region" description="Polar residues" evidence="1">
    <location>
        <begin position="232"/>
        <end position="241"/>
    </location>
</feature>
<keyword evidence="3" id="KW-1185">Reference proteome</keyword>
<proteinExistence type="predicted"/>
<organism evidence="2 3">
    <name type="scientific">Euplotes crassus</name>
    <dbReference type="NCBI Taxonomy" id="5936"/>
    <lineage>
        <taxon>Eukaryota</taxon>
        <taxon>Sar</taxon>
        <taxon>Alveolata</taxon>
        <taxon>Ciliophora</taxon>
        <taxon>Intramacronucleata</taxon>
        <taxon>Spirotrichea</taxon>
        <taxon>Hypotrichia</taxon>
        <taxon>Euplotida</taxon>
        <taxon>Euplotidae</taxon>
        <taxon>Moneuplotes</taxon>
    </lineage>
</organism>
<dbReference type="AlphaFoldDB" id="A0AAD1UCV9"/>
<dbReference type="EMBL" id="CAMPGE010007612">
    <property type="protein sequence ID" value="CAI2366527.1"/>
    <property type="molecule type" value="Genomic_DNA"/>
</dbReference>
<feature type="region of interest" description="Disordered" evidence="1">
    <location>
        <begin position="29"/>
        <end position="65"/>
    </location>
</feature>
<feature type="region of interest" description="Disordered" evidence="1">
    <location>
        <begin position="218"/>
        <end position="280"/>
    </location>
</feature>
<evidence type="ECO:0000313" key="3">
    <source>
        <dbReference type="Proteomes" id="UP001295684"/>
    </source>
</evidence>
<comment type="caution">
    <text evidence="2">The sequence shown here is derived from an EMBL/GenBank/DDBJ whole genome shotgun (WGS) entry which is preliminary data.</text>
</comment>
<gene>
    <name evidence="2" type="ORF">ECRASSUSDP1_LOCUS7800</name>
</gene>
<evidence type="ECO:0000256" key="1">
    <source>
        <dbReference type="SAM" id="MobiDB-lite"/>
    </source>
</evidence>
<feature type="compositionally biased region" description="Basic and acidic residues" evidence="1">
    <location>
        <begin position="29"/>
        <end position="42"/>
    </location>
</feature>
<sequence>MSSHRESSYIRNDEKIFRSLENCGVRHPEKEKYLRESRERSQQKRVRKMTSLQKENTYAKTTRKAKNKANIDLRVVKTSYKCSFQRKSIVADKEYNSQSNNLDTTTATMDKEPCNQTESAIISETRPVLNDRFYFDESNRRYKSREKLIRDDSSSVYKHASIKTAPRSPLNKVYTRNNVTVDVYNDPSTICGRKTMPESPRAHPFYLNTIQSRRSRGMSDFGKMTRFDSNRKNSVNKTLSDTYYDKNQKKRASQSKKKRKGSNKQRSSRRTKSFVGPSNGPFQNCTDSAACISALKEYETLKGKLNIEKLSKAGLWKQIPQIARNEIWIRHRDKNIKKERKKSKRKETSECSFNPQINKKPFCEIKRYLDGASSKFRLDGQPQKTYYDLKKSMKSSYSHKAKEAKEIKKKEMYELYGKHLEYGVLR</sequence>
<name>A0AAD1UCV9_EUPCR</name>